<gene>
    <name evidence="1" type="ORF">ATCC19606_17480</name>
</gene>
<dbReference type="EMBL" id="AP022836">
    <property type="protein sequence ID" value="BCA99412.1"/>
    <property type="molecule type" value="Genomic_DNA"/>
</dbReference>
<organism evidence="1">
    <name type="scientific">Acinetobacter baumannii</name>
    <dbReference type="NCBI Taxonomy" id="470"/>
    <lineage>
        <taxon>Bacteria</taxon>
        <taxon>Pseudomonadati</taxon>
        <taxon>Pseudomonadota</taxon>
        <taxon>Gammaproteobacteria</taxon>
        <taxon>Moraxellales</taxon>
        <taxon>Moraxellaceae</taxon>
        <taxon>Acinetobacter</taxon>
        <taxon>Acinetobacter calcoaceticus/baumannii complex</taxon>
    </lineage>
</organism>
<sequence>MKLLYKDGTNFINGLFYKHKLPMEKGELNHSILNGVIPLDCLLNVNLTEKDEDNLSIETFGNNSIFI</sequence>
<reference evidence="1" key="1">
    <citation type="submission" date="2020-03" db="EMBL/GenBank/DDBJ databases">
        <title>Complete genome sequence of Acinetobacter baumannii ATCC19606T, which is a model strain for tolerization of antimicrobial agents.</title>
        <authorList>
            <person name="Tsubouchi T."/>
            <person name="Suzuki M."/>
            <person name="Niki M."/>
            <person name="Oinuma K."/>
            <person name="Niki M."/>
            <person name="Shibayama K."/>
            <person name="Kakeya H."/>
            <person name="Kaneko Y."/>
        </authorList>
    </citation>
    <scope>NUCLEOTIDE SEQUENCE</scope>
    <source>
        <strain evidence="1">ATCC19606</strain>
    </source>
</reference>
<accession>A0A6F8TG51</accession>
<proteinExistence type="predicted"/>
<evidence type="ECO:0000313" key="1">
    <source>
        <dbReference type="EMBL" id="BCA99412.1"/>
    </source>
</evidence>
<dbReference type="AlphaFoldDB" id="A0A6F8TG51"/>
<name>A0A6F8TG51_ACIBA</name>
<protein>
    <submittedName>
        <fullName evidence="1">Uncharacterized protein</fullName>
    </submittedName>
</protein>